<reference evidence="14" key="2">
    <citation type="submission" date="2025-08" db="UniProtKB">
        <authorList>
            <consortium name="Ensembl"/>
        </authorList>
    </citation>
    <scope>IDENTIFICATION</scope>
</reference>
<keyword evidence="5" id="KW-0677">Repeat</keyword>
<dbReference type="Proteomes" id="UP000694387">
    <property type="component" value="Chromosome 26"/>
</dbReference>
<gene>
    <name evidence="14" type="primary">LOC106840898</name>
</gene>
<keyword evidence="6 12" id="KW-1133">Transmembrane helix</keyword>
<dbReference type="PANTHER" id="PTHR11738:SF179">
    <property type="entry name" value="LEUKOCYTE IMMUNOGLOBULIN-LIKE RECEPTOR SUBFAMILY A MEMBER 5"/>
    <property type="match status" value="1"/>
</dbReference>
<dbReference type="SUPFAM" id="SSF48726">
    <property type="entry name" value="Immunoglobulin"/>
    <property type="match status" value="2"/>
</dbReference>
<feature type="transmembrane region" description="Helical" evidence="12">
    <location>
        <begin position="299"/>
        <end position="317"/>
    </location>
</feature>
<reference evidence="14 15" key="1">
    <citation type="journal article" date="2020" name="Nat. Commun.">
        <title>Donkey genomes provide new insights into domestication and selection for coat color.</title>
        <authorList>
            <person name="Wang"/>
            <person name="C."/>
            <person name="Li"/>
            <person name="H."/>
            <person name="Guo"/>
            <person name="Y."/>
            <person name="Huang"/>
            <person name="J."/>
            <person name="Sun"/>
            <person name="Y."/>
            <person name="Min"/>
            <person name="J."/>
            <person name="Wang"/>
            <person name="J."/>
            <person name="Fang"/>
            <person name="X."/>
            <person name="Zhao"/>
            <person name="Z."/>
            <person name="Wang"/>
            <person name="S."/>
            <person name="Zhang"/>
            <person name="Y."/>
            <person name="Liu"/>
            <person name="Q."/>
            <person name="Jiang"/>
            <person name="Q."/>
            <person name="Wang"/>
            <person name="X."/>
            <person name="Guo"/>
            <person name="Y."/>
            <person name="Yang"/>
            <person name="C."/>
            <person name="Wang"/>
            <person name="Y."/>
            <person name="Tian"/>
            <person name="F."/>
            <person name="Zhuang"/>
            <person name="G."/>
            <person name="Fan"/>
            <person name="Y."/>
            <person name="Gao"/>
            <person name="Q."/>
            <person name="Li"/>
            <person name="Y."/>
            <person name="Ju"/>
            <person name="Z."/>
            <person name="Li"/>
            <person name="J."/>
            <person name="Li"/>
            <person name="R."/>
            <person name="Hou"/>
            <person name="M."/>
            <person name="Yang"/>
            <person name="G."/>
            <person name="Liu"/>
            <person name="G."/>
            <person name="Liu"/>
            <person name="W."/>
            <person name="Guo"/>
            <person name="J."/>
            <person name="Pan"/>
            <person name="S."/>
            <person name="Fan"/>
            <person name="G."/>
            <person name="Zhang"/>
            <person name="W."/>
            <person name="Zhang"/>
            <person name="R."/>
            <person name="Yu"/>
            <person name="J."/>
            <person name="Zhang"/>
            <person name="X."/>
            <person name="Yin"/>
            <person name="Q."/>
            <person name="Ji"/>
            <person name="C."/>
            <person name="Jin"/>
            <person name="Y."/>
            <person name="Yue"/>
            <person name="G."/>
            <person name="Liu"/>
            <person name="M."/>
            <person name="Xu"/>
            <person name="J."/>
            <person name="Liu"/>
            <person name="S."/>
            <person name="Jordana"/>
            <person name="J."/>
            <person name="Noce"/>
            <person name="A."/>
            <person name="Amills"/>
            <person name="M."/>
            <person name="Wu"/>
            <person name="D.D."/>
            <person name="Li"/>
            <person name="S."/>
            <person name="Zhou"/>
            <person name="X. and Zhong"/>
            <person name="J."/>
        </authorList>
    </citation>
    <scope>NUCLEOTIDE SEQUENCE [LARGE SCALE GENOMIC DNA]</scope>
</reference>
<feature type="signal peptide" evidence="13">
    <location>
        <begin position="1"/>
        <end position="23"/>
    </location>
</feature>
<feature type="region of interest" description="Disordered" evidence="11">
    <location>
        <begin position="220"/>
        <end position="258"/>
    </location>
</feature>
<keyword evidence="3 12" id="KW-0812">Transmembrane</keyword>
<evidence type="ECO:0000256" key="2">
    <source>
        <dbReference type="ARBA" id="ARBA00022475"/>
    </source>
</evidence>
<dbReference type="Gene3D" id="2.60.40.10">
    <property type="entry name" value="Immunoglobulins"/>
    <property type="match status" value="2"/>
</dbReference>
<dbReference type="InterPro" id="IPR050412">
    <property type="entry name" value="Ig-like_Receptors_ImmuneReg"/>
</dbReference>
<evidence type="ECO:0000313" key="15">
    <source>
        <dbReference type="Proteomes" id="UP000694387"/>
    </source>
</evidence>
<keyword evidence="9" id="KW-0325">Glycoprotein</keyword>
<dbReference type="GO" id="GO:0019221">
    <property type="term" value="P:cytokine-mediated signaling pathway"/>
    <property type="evidence" value="ECO:0007669"/>
    <property type="project" value="TreeGrafter"/>
</dbReference>
<dbReference type="GO" id="GO:0032396">
    <property type="term" value="F:inhibitory MHC class I receptor activity"/>
    <property type="evidence" value="ECO:0007669"/>
    <property type="project" value="TreeGrafter"/>
</dbReference>
<name>A0A8C4MVB1_EQUAS</name>
<evidence type="ECO:0000256" key="1">
    <source>
        <dbReference type="ARBA" id="ARBA00004162"/>
    </source>
</evidence>
<feature type="compositionally biased region" description="Polar residues" evidence="11">
    <location>
        <begin position="232"/>
        <end position="257"/>
    </location>
</feature>
<evidence type="ECO:0000256" key="8">
    <source>
        <dbReference type="ARBA" id="ARBA00023157"/>
    </source>
</evidence>
<reference evidence="14" key="3">
    <citation type="submission" date="2025-09" db="UniProtKB">
        <authorList>
            <consortium name="Ensembl"/>
        </authorList>
    </citation>
    <scope>IDENTIFICATION</scope>
</reference>
<evidence type="ECO:0000256" key="10">
    <source>
        <dbReference type="ARBA" id="ARBA00023319"/>
    </source>
</evidence>
<dbReference type="AlphaFoldDB" id="A0A8C4MVB1"/>
<dbReference type="InterPro" id="IPR013783">
    <property type="entry name" value="Ig-like_fold"/>
</dbReference>
<evidence type="ECO:0000256" key="5">
    <source>
        <dbReference type="ARBA" id="ARBA00022737"/>
    </source>
</evidence>
<dbReference type="Pfam" id="PF13895">
    <property type="entry name" value="Ig_2"/>
    <property type="match status" value="1"/>
</dbReference>
<keyword evidence="4 13" id="KW-0732">Signal</keyword>
<feature type="chain" id="PRO_5040505899" description="Ig-like domain-containing protein" evidence="13">
    <location>
        <begin position="24"/>
        <end position="332"/>
    </location>
</feature>
<dbReference type="GO" id="GO:0002764">
    <property type="term" value="P:immune response-regulating signaling pathway"/>
    <property type="evidence" value="ECO:0007669"/>
    <property type="project" value="TreeGrafter"/>
</dbReference>
<keyword evidence="8" id="KW-1015">Disulfide bond</keyword>
<keyword evidence="2" id="KW-1003">Cell membrane</keyword>
<keyword evidence="7 12" id="KW-0472">Membrane</keyword>
<accession>A0A8C4MVB1</accession>
<dbReference type="FunFam" id="2.60.40.10:FF:000049">
    <property type="entry name" value="Leukocyte immunoglobulin-like receptor subfamily B member 1"/>
    <property type="match status" value="2"/>
</dbReference>
<evidence type="ECO:0000256" key="6">
    <source>
        <dbReference type="ARBA" id="ARBA00022989"/>
    </source>
</evidence>
<evidence type="ECO:0000256" key="12">
    <source>
        <dbReference type="SAM" id="Phobius"/>
    </source>
</evidence>
<organism evidence="14 15">
    <name type="scientific">Equus asinus</name>
    <name type="common">Donkey</name>
    <name type="synonym">Equus africanus asinus</name>
    <dbReference type="NCBI Taxonomy" id="9793"/>
    <lineage>
        <taxon>Eukaryota</taxon>
        <taxon>Metazoa</taxon>
        <taxon>Chordata</taxon>
        <taxon>Craniata</taxon>
        <taxon>Vertebrata</taxon>
        <taxon>Euteleostomi</taxon>
        <taxon>Mammalia</taxon>
        <taxon>Eutheria</taxon>
        <taxon>Laurasiatheria</taxon>
        <taxon>Perissodactyla</taxon>
        <taxon>Equidae</taxon>
        <taxon>Equus</taxon>
    </lineage>
</organism>
<sequence length="332" mass="37156">MTPTLTALLCLGLSMGPRIPVQAGTLLKPTIWAEPGSVVPFGMPVTMWCQGTLEALEYRLDKEGSLEPWDRVSPLGPRDKAKFSILYMTDQYAGRYCCYYLSPIGWSEHSDPLELVVTGIYSKPTLSALPSPVVTSGGNMTLQCDSWQGFDRFILTKEGEHKPSWILDSQRHPNGKFQALFPVGPMIPFHRWTFRCNGYYRKYPQVWSHPSDPLELLVSGHNVEPRRPPTGPISTTSESLNPLFSEGAQTTQGSSESLSEDLMPLRYSWTEMPDTISLSQNKSDSKSDSYPRDYTVENLIRMGMAGLILVVLGILIFQAQHSPRRPQDAAKR</sequence>
<evidence type="ECO:0000256" key="7">
    <source>
        <dbReference type="ARBA" id="ARBA00023136"/>
    </source>
</evidence>
<dbReference type="PANTHER" id="PTHR11738">
    <property type="entry name" value="MHC CLASS I NK CELL RECEPTOR"/>
    <property type="match status" value="1"/>
</dbReference>
<evidence type="ECO:0000256" key="9">
    <source>
        <dbReference type="ARBA" id="ARBA00023180"/>
    </source>
</evidence>
<evidence type="ECO:0008006" key="16">
    <source>
        <dbReference type="Google" id="ProtNLM"/>
    </source>
</evidence>
<evidence type="ECO:0000256" key="4">
    <source>
        <dbReference type="ARBA" id="ARBA00022729"/>
    </source>
</evidence>
<protein>
    <recommendedName>
        <fullName evidence="16">Ig-like domain-containing protein</fullName>
    </recommendedName>
</protein>
<keyword evidence="10" id="KW-0393">Immunoglobulin domain</keyword>
<keyword evidence="15" id="KW-1185">Reference proteome</keyword>
<evidence type="ECO:0000256" key="13">
    <source>
        <dbReference type="SAM" id="SignalP"/>
    </source>
</evidence>
<dbReference type="InterPro" id="IPR036179">
    <property type="entry name" value="Ig-like_dom_sf"/>
</dbReference>
<proteinExistence type="predicted"/>
<dbReference type="GeneTree" id="ENSGT01100000263478"/>
<evidence type="ECO:0000313" key="14">
    <source>
        <dbReference type="Ensembl" id="ENSEASP00005031600.2"/>
    </source>
</evidence>
<comment type="subcellular location">
    <subcellularLocation>
        <location evidence="1">Cell membrane</location>
        <topology evidence="1">Single-pass membrane protein</topology>
    </subcellularLocation>
</comment>
<evidence type="ECO:0000256" key="3">
    <source>
        <dbReference type="ARBA" id="ARBA00022692"/>
    </source>
</evidence>
<dbReference type="Ensembl" id="ENSEAST00005034348.2">
    <property type="protein sequence ID" value="ENSEASP00005031600.2"/>
    <property type="gene ID" value="ENSEASG00005021476.2"/>
</dbReference>
<evidence type="ECO:0000256" key="11">
    <source>
        <dbReference type="SAM" id="MobiDB-lite"/>
    </source>
</evidence>
<dbReference type="GO" id="GO:0005886">
    <property type="term" value="C:plasma membrane"/>
    <property type="evidence" value="ECO:0007669"/>
    <property type="project" value="UniProtKB-SubCell"/>
</dbReference>